<feature type="signal peptide" evidence="1">
    <location>
        <begin position="1"/>
        <end position="19"/>
    </location>
</feature>
<keyword evidence="3" id="KW-1185">Reference proteome</keyword>
<comment type="caution">
    <text evidence="2">The sequence shown here is derived from an EMBL/GenBank/DDBJ whole genome shotgun (WGS) entry which is preliminary data.</text>
</comment>
<feature type="chain" id="PRO_5046167398" description="P/Homo B domain-containing protein" evidence="1">
    <location>
        <begin position="20"/>
        <end position="210"/>
    </location>
</feature>
<organism evidence="2 3">
    <name type="scientific">Chryseobacterium kwangjuense</name>
    <dbReference type="NCBI Taxonomy" id="267125"/>
    <lineage>
        <taxon>Bacteria</taxon>
        <taxon>Pseudomonadati</taxon>
        <taxon>Bacteroidota</taxon>
        <taxon>Flavobacteriia</taxon>
        <taxon>Flavobacteriales</taxon>
        <taxon>Weeksellaceae</taxon>
        <taxon>Chryseobacterium group</taxon>
        <taxon>Chryseobacterium</taxon>
    </lineage>
</organism>
<evidence type="ECO:0000256" key="1">
    <source>
        <dbReference type="SAM" id="SignalP"/>
    </source>
</evidence>
<accession>A0ABW9JY12</accession>
<protein>
    <recommendedName>
        <fullName evidence="4">P/Homo B domain-containing protein</fullName>
    </recommendedName>
</protein>
<dbReference type="Proteomes" id="UP001634154">
    <property type="component" value="Unassembled WGS sequence"/>
</dbReference>
<dbReference type="RefSeq" id="WP_409355697.1">
    <property type="nucleotide sequence ID" value="NZ_JBJXVJ010000001.1"/>
</dbReference>
<sequence>MIKIISTVLLLGTMIPAYAQNAGSVGINTSKPEKELTVKGTMKTSGMTLKDPIEKLGADENYSFLIKSPAPQNKITSYNDSFVPTTPAPINMIQFKITCNSDDKDWIDEYDTKINSNKFLVIIASHGFTQPVYTVNSNWITPMPEIYAYSSNGTWKLRADYVGFSTDDALPNGVWTLNLLVFDRTYAKEFNTAQTVNTSGTGAASAPLIQ</sequence>
<proteinExistence type="predicted"/>
<name>A0ABW9JY12_9FLAO</name>
<reference evidence="2 3" key="1">
    <citation type="submission" date="2024-12" db="EMBL/GenBank/DDBJ databases">
        <title>Draft genome sequence of Chryseobacterium kwangjuense AG447.</title>
        <authorList>
            <person name="Cheptsov V.S."/>
            <person name="Belov A."/>
            <person name="Zavarzina A.G."/>
        </authorList>
    </citation>
    <scope>NUCLEOTIDE SEQUENCE [LARGE SCALE GENOMIC DNA]</scope>
    <source>
        <strain evidence="2 3">AG447</strain>
    </source>
</reference>
<dbReference type="EMBL" id="JBJXVJ010000001">
    <property type="protein sequence ID" value="MFN1215970.1"/>
    <property type="molecule type" value="Genomic_DNA"/>
</dbReference>
<evidence type="ECO:0000313" key="3">
    <source>
        <dbReference type="Proteomes" id="UP001634154"/>
    </source>
</evidence>
<gene>
    <name evidence="2" type="ORF">ACKW6Q_03185</name>
</gene>
<evidence type="ECO:0008006" key="4">
    <source>
        <dbReference type="Google" id="ProtNLM"/>
    </source>
</evidence>
<keyword evidence="1" id="KW-0732">Signal</keyword>
<evidence type="ECO:0000313" key="2">
    <source>
        <dbReference type="EMBL" id="MFN1215970.1"/>
    </source>
</evidence>